<keyword evidence="3" id="KW-1185">Reference proteome</keyword>
<dbReference type="Proteomes" id="UP000237073">
    <property type="component" value="Unassembled WGS sequence"/>
</dbReference>
<dbReference type="RefSeq" id="WP_103678166.1">
    <property type="nucleotide sequence ID" value="NZ_PQGD01000029.1"/>
</dbReference>
<proteinExistence type="predicted"/>
<reference evidence="3 4" key="1">
    <citation type="submission" date="2018-01" db="EMBL/GenBank/DDBJ databases">
        <title>Superficieibacter electus gen. nov., sp. nov., an extended-spectrum beta-lactamase possessing member of the Enterobacteriaceae family, isolated from intensive care unit surfaces.</title>
        <authorList>
            <person name="Potter R.F."/>
            <person name="D'Souza A.W."/>
        </authorList>
    </citation>
    <scope>NUCLEOTIDE SEQUENCE [LARGE SCALE GENOMIC DNA]</scope>
    <source>
        <strain evidence="2 4">BP-1</strain>
        <strain evidence="1 3">BP-2</strain>
    </source>
</reference>
<dbReference type="EMBL" id="PQGD01000029">
    <property type="protein sequence ID" value="POP42557.1"/>
    <property type="molecule type" value="Genomic_DNA"/>
</dbReference>
<name>A0A2P5GI36_9ENTR</name>
<evidence type="ECO:0000313" key="4">
    <source>
        <dbReference type="Proteomes" id="UP000247005"/>
    </source>
</evidence>
<dbReference type="Proteomes" id="UP000247005">
    <property type="component" value="Unassembled WGS sequence"/>
</dbReference>
<dbReference type="Pfam" id="PF09956">
    <property type="entry name" value="Phage_cement_2"/>
    <property type="match status" value="1"/>
</dbReference>
<evidence type="ECO:0000313" key="2">
    <source>
        <dbReference type="EMBL" id="POP42557.1"/>
    </source>
</evidence>
<comment type="caution">
    <text evidence="2">The sequence shown here is derived from an EMBL/GenBank/DDBJ whole genome shotgun (WGS) entry which is preliminary data.</text>
</comment>
<evidence type="ECO:0000313" key="3">
    <source>
        <dbReference type="Proteomes" id="UP000237073"/>
    </source>
</evidence>
<dbReference type="AlphaFoldDB" id="A0A2P5GI36"/>
<organism evidence="2 4">
    <name type="scientific">Superficieibacter electus</name>
    <dbReference type="NCBI Taxonomy" id="2022662"/>
    <lineage>
        <taxon>Bacteria</taxon>
        <taxon>Pseudomonadati</taxon>
        <taxon>Pseudomonadota</taxon>
        <taxon>Gammaproteobacteria</taxon>
        <taxon>Enterobacterales</taxon>
        <taxon>Enterobacteriaceae</taxon>
        <taxon>Superficieibacter</taxon>
    </lineage>
</organism>
<dbReference type="InterPro" id="IPR011231">
    <property type="entry name" value="Phage_VT1-Sakai_H0018"/>
</dbReference>
<dbReference type="OrthoDB" id="5678113at2"/>
<gene>
    <name evidence="2" type="ORF">CHU32_24580</name>
    <name evidence="1" type="ORF">CHU33_21795</name>
</gene>
<dbReference type="PIRSF" id="PIRSF030771">
    <property type="entry name" value="UCP030771"/>
    <property type="match status" value="1"/>
</dbReference>
<protein>
    <submittedName>
        <fullName evidence="2">Recombinase RecA</fullName>
    </submittedName>
</protein>
<dbReference type="EMBL" id="PQGE01000024">
    <property type="protein sequence ID" value="POP41745.1"/>
    <property type="molecule type" value="Genomic_DNA"/>
</dbReference>
<evidence type="ECO:0000313" key="1">
    <source>
        <dbReference type="EMBL" id="POP41745.1"/>
    </source>
</evidence>
<accession>A0A2P5GI36</accession>
<sequence length="107" mass="10756">MKNYLQDGNTIAIINKTAATILSGDPVAVGDLLAVAIVDIPKDETGDGRTTGVVILPKLAADDIAQGKSVFLKGGKIQLDAAGATPAGKAWEAAGANTTTVAVRLNG</sequence>